<evidence type="ECO:0000313" key="9">
    <source>
        <dbReference type="Proteomes" id="UP000831113"/>
    </source>
</evidence>
<keyword evidence="5 7" id="KW-1133">Transmembrane helix</keyword>
<evidence type="ECO:0000256" key="6">
    <source>
        <dbReference type="ARBA" id="ARBA00023136"/>
    </source>
</evidence>
<sequence length="780" mass="87302">MRILVAIGCVLLFQFIWWFADINHVGHPVLFWLLTFSLGFKFLRTLHEWYHYVSVREPVAPVWKPTYAPTVDVLTTACPGEPYDMIVRTLQAMKAIRYPHTSYLCDEGNDPYLRRVCEQLGVVHVTRIEKTHAKAGNINNALRGATGELCVVLDPDHVPTPDFLDEVVPYFQDAQVGFVQVVQAYGNQHESLVARGAAEQTYHFYGPLLMGMNAYNTAQAIGANCTFRRAALDSIGGHASGLTEDMHTAMRLHAKKWKGVYVPKVLSRGLVPASLAAFYSQQLKWSRGAFDLLFKVYPRLFADFSWRQRIHYLLLPLYFFSGVVTLIDLTVPMVSMITTSFPWRVGLVEFAIHIFPFTVVSLLIRACAQRWLREPHEAGLHLAGGILRVGSWWVYSLGWLYAILNIKVPYIPTPKEGRPSTEWLISLPNLIAALLLIAAAKYGRGLSLTQATQFMSVLVLFNAAILLTAVAMAQHGIQEYLIGLAAKPQPLRKLLLALDQLRANVSRDFIGWLRPAASGVAVGLLVLYGTASFLLYSYTSHYMTMEEQWWPTRRDTGLHLGQMVAAPAATSALAHVDIMALDMPTNSTPQQLQVLRQSLEQHPNVSLLTFSIGTVPLDTASLLQLDQLQLAKLDKPVMVRPLLTATSPAQYRRDWQKMVRHFAQADRPNILWVWTPPKADSLKTYFPGINYVNWVAVDGRQTPTEPAEWYSPIRAQLAPNIELHSKPVLLLMSATEKARLAPNQLAKVYPEVQAVVFDVPGNGVAKQPNYTSISKTAGTE</sequence>
<reference evidence="8 9" key="1">
    <citation type="submission" date="2022-03" db="EMBL/GenBank/DDBJ databases">
        <title>Hymenobactersp. isolated from the air.</title>
        <authorList>
            <person name="Won M."/>
            <person name="Kwon S.-W."/>
        </authorList>
    </citation>
    <scope>NUCLEOTIDE SEQUENCE [LARGE SCALE GENOMIC DNA]</scope>
    <source>
        <strain evidence="8 9">KACC 21982</strain>
    </source>
</reference>
<feature type="transmembrane region" description="Helical" evidence="7">
    <location>
        <begin position="350"/>
        <end position="368"/>
    </location>
</feature>
<dbReference type="EMBL" id="CP094669">
    <property type="protein sequence ID" value="UOG76998.1"/>
    <property type="molecule type" value="Genomic_DNA"/>
</dbReference>
<feature type="transmembrane region" description="Helical" evidence="7">
    <location>
        <begin position="380"/>
        <end position="403"/>
    </location>
</feature>
<gene>
    <name evidence="8" type="ORF">MTX78_10435</name>
</gene>
<dbReference type="InterPro" id="IPR050321">
    <property type="entry name" value="Glycosyltr_2/OpgH_subfam"/>
</dbReference>
<dbReference type="Gene3D" id="3.90.550.10">
    <property type="entry name" value="Spore Coat Polysaccharide Biosynthesis Protein SpsA, Chain A"/>
    <property type="match status" value="1"/>
</dbReference>
<evidence type="ECO:0000256" key="3">
    <source>
        <dbReference type="ARBA" id="ARBA00022679"/>
    </source>
</evidence>
<dbReference type="SUPFAM" id="SSF53448">
    <property type="entry name" value="Nucleotide-diphospho-sugar transferases"/>
    <property type="match status" value="1"/>
</dbReference>
<evidence type="ECO:0000256" key="5">
    <source>
        <dbReference type="ARBA" id="ARBA00022989"/>
    </source>
</evidence>
<dbReference type="RefSeq" id="WP_243802389.1">
    <property type="nucleotide sequence ID" value="NZ_CP094669.1"/>
</dbReference>
<evidence type="ECO:0000256" key="4">
    <source>
        <dbReference type="ARBA" id="ARBA00022692"/>
    </source>
</evidence>
<evidence type="ECO:0000256" key="1">
    <source>
        <dbReference type="ARBA" id="ARBA00004141"/>
    </source>
</evidence>
<protein>
    <submittedName>
        <fullName evidence="8">Cellulose synthase catalytic subunit</fullName>
    </submittedName>
</protein>
<dbReference type="InterPro" id="IPR017853">
    <property type="entry name" value="GH"/>
</dbReference>
<keyword evidence="6 7" id="KW-0472">Membrane</keyword>
<evidence type="ECO:0000313" key="8">
    <source>
        <dbReference type="EMBL" id="UOG76998.1"/>
    </source>
</evidence>
<dbReference type="Pfam" id="PF13641">
    <property type="entry name" value="Glyco_tranf_2_3"/>
    <property type="match status" value="1"/>
</dbReference>
<dbReference type="PANTHER" id="PTHR43867">
    <property type="entry name" value="CELLULOSE SYNTHASE CATALYTIC SUBUNIT A [UDP-FORMING]"/>
    <property type="match status" value="1"/>
</dbReference>
<keyword evidence="4 7" id="KW-0812">Transmembrane</keyword>
<keyword evidence="2" id="KW-0328">Glycosyltransferase</keyword>
<feature type="transmembrane region" description="Helical" evidence="7">
    <location>
        <begin position="454"/>
        <end position="473"/>
    </location>
</feature>
<name>A0ABY4D389_9BACT</name>
<accession>A0ABY4D389</accession>
<keyword evidence="9" id="KW-1185">Reference proteome</keyword>
<dbReference type="Gene3D" id="3.20.20.80">
    <property type="entry name" value="Glycosidases"/>
    <property type="match status" value="1"/>
</dbReference>
<organism evidence="8 9">
    <name type="scientific">Hymenobacter tibetensis</name>
    <dbReference type="NCBI Taxonomy" id="497967"/>
    <lineage>
        <taxon>Bacteria</taxon>
        <taxon>Pseudomonadati</taxon>
        <taxon>Bacteroidota</taxon>
        <taxon>Cytophagia</taxon>
        <taxon>Cytophagales</taxon>
        <taxon>Hymenobacteraceae</taxon>
        <taxon>Hymenobacter</taxon>
    </lineage>
</organism>
<evidence type="ECO:0000256" key="7">
    <source>
        <dbReference type="SAM" id="Phobius"/>
    </source>
</evidence>
<evidence type="ECO:0000256" key="2">
    <source>
        <dbReference type="ARBA" id="ARBA00022676"/>
    </source>
</evidence>
<feature type="transmembrane region" description="Helical" evidence="7">
    <location>
        <begin position="423"/>
        <end position="442"/>
    </location>
</feature>
<proteinExistence type="predicted"/>
<feature type="transmembrane region" description="Helical" evidence="7">
    <location>
        <begin position="516"/>
        <end position="536"/>
    </location>
</feature>
<dbReference type="Proteomes" id="UP000831113">
    <property type="component" value="Chromosome"/>
</dbReference>
<comment type="subcellular location">
    <subcellularLocation>
        <location evidence="1">Membrane</location>
        <topology evidence="1">Multi-pass membrane protein</topology>
    </subcellularLocation>
</comment>
<keyword evidence="3" id="KW-0808">Transferase</keyword>
<dbReference type="InterPro" id="IPR029044">
    <property type="entry name" value="Nucleotide-diphossugar_trans"/>
</dbReference>
<dbReference type="SUPFAM" id="SSF51445">
    <property type="entry name" value="(Trans)glycosidases"/>
    <property type="match status" value="1"/>
</dbReference>
<feature type="transmembrane region" description="Helical" evidence="7">
    <location>
        <begin position="25"/>
        <end position="43"/>
    </location>
</feature>
<feature type="transmembrane region" description="Helical" evidence="7">
    <location>
        <begin position="317"/>
        <end position="338"/>
    </location>
</feature>
<dbReference type="PANTHER" id="PTHR43867:SF2">
    <property type="entry name" value="CELLULOSE SYNTHASE CATALYTIC SUBUNIT A [UDP-FORMING]"/>
    <property type="match status" value="1"/>
</dbReference>
<dbReference type="CDD" id="cd06421">
    <property type="entry name" value="CESA_CelA_like"/>
    <property type="match status" value="1"/>
</dbReference>